<evidence type="ECO:0000256" key="2">
    <source>
        <dbReference type="ARBA" id="ARBA00023315"/>
    </source>
</evidence>
<accession>A0A1U9UIA7</accession>
<evidence type="ECO:0000256" key="1">
    <source>
        <dbReference type="ARBA" id="ARBA00022679"/>
    </source>
</evidence>
<evidence type="ECO:0000313" key="5">
    <source>
        <dbReference type="Proteomes" id="UP000189627"/>
    </source>
</evidence>
<gene>
    <name evidence="4" type="ORF">BJN34_00180</name>
</gene>
<dbReference type="EMBL" id="CP017757">
    <property type="protein sequence ID" value="AQV92309.1"/>
    <property type="molecule type" value="Genomic_DNA"/>
</dbReference>
<keyword evidence="1 4" id="KW-0808">Transferase</keyword>
<proteinExistence type="predicted"/>
<dbReference type="InterPro" id="IPR000182">
    <property type="entry name" value="GNAT_dom"/>
</dbReference>
<dbReference type="PANTHER" id="PTHR43877">
    <property type="entry name" value="AMINOALKYLPHOSPHONATE N-ACETYLTRANSFERASE-RELATED-RELATED"/>
    <property type="match status" value="1"/>
</dbReference>
<dbReference type="Gene3D" id="3.40.630.30">
    <property type="match status" value="1"/>
</dbReference>
<protein>
    <submittedName>
        <fullName evidence="4">N-acetyltransferase</fullName>
    </submittedName>
</protein>
<evidence type="ECO:0000313" key="4">
    <source>
        <dbReference type="EMBL" id="AQV92309.1"/>
    </source>
</evidence>
<sequence>MPPQDDLTIRLATQADAAAIAAVHALCWHQAYGELLPNDLLANVTVESRLPARHRILADPSVACFVAASEAEVVGFADCGPCRGAEQECQGEVYALYVLQSFHGRRVGLRLLSSCATDLARRGCSSMRLWSLEENARARKFYESTGGRLVDRRSSARGSLVLTEVEC</sequence>
<dbReference type="KEGG" id="cuh:BJN34_00180"/>
<dbReference type="InterPro" id="IPR016181">
    <property type="entry name" value="Acyl_CoA_acyltransferase"/>
</dbReference>
<dbReference type="Proteomes" id="UP000189627">
    <property type="component" value="Chromosome 1"/>
</dbReference>
<evidence type="ECO:0000259" key="3">
    <source>
        <dbReference type="PROSITE" id="PS51186"/>
    </source>
</evidence>
<dbReference type="InterPro" id="IPR050832">
    <property type="entry name" value="Bact_Acetyltransf"/>
</dbReference>
<dbReference type="RefSeq" id="WP_423748793.1">
    <property type="nucleotide sequence ID" value="NZ_CP017757.2"/>
</dbReference>
<dbReference type="Pfam" id="PF00583">
    <property type="entry name" value="Acetyltransf_1"/>
    <property type="match status" value="1"/>
</dbReference>
<organism evidence="4 5">
    <name type="scientific">Cupriavidus necator</name>
    <name type="common">Alcaligenes eutrophus</name>
    <name type="synonym">Ralstonia eutropha</name>
    <dbReference type="NCBI Taxonomy" id="106590"/>
    <lineage>
        <taxon>Bacteria</taxon>
        <taxon>Pseudomonadati</taxon>
        <taxon>Pseudomonadota</taxon>
        <taxon>Betaproteobacteria</taxon>
        <taxon>Burkholderiales</taxon>
        <taxon>Burkholderiaceae</taxon>
        <taxon>Cupriavidus</taxon>
    </lineage>
</organism>
<reference evidence="5" key="1">
    <citation type="submission" date="2017-02" db="EMBL/GenBank/DDBJ databases">
        <title>Complete genome sequence of Cupriavidus necator strain NH9, a 3-chlorobenzoate degrader.</title>
        <authorList>
            <person name="Moriuchi R."/>
            <person name="Dohra H."/>
            <person name="Ogawa N."/>
        </authorList>
    </citation>
    <scope>NUCLEOTIDE SEQUENCE [LARGE SCALE GENOMIC DNA]</scope>
    <source>
        <strain evidence="5">NH9</strain>
    </source>
</reference>
<dbReference type="CDD" id="cd04301">
    <property type="entry name" value="NAT_SF"/>
    <property type="match status" value="1"/>
</dbReference>
<dbReference type="AlphaFoldDB" id="A0A1U9UIA7"/>
<keyword evidence="2" id="KW-0012">Acyltransferase</keyword>
<dbReference type="GO" id="GO:0016747">
    <property type="term" value="F:acyltransferase activity, transferring groups other than amino-acyl groups"/>
    <property type="evidence" value="ECO:0007669"/>
    <property type="project" value="InterPro"/>
</dbReference>
<name>A0A1U9UIA7_CUPNE</name>
<dbReference type="PROSITE" id="PS51186">
    <property type="entry name" value="GNAT"/>
    <property type="match status" value="1"/>
</dbReference>
<dbReference type="SUPFAM" id="SSF55729">
    <property type="entry name" value="Acyl-CoA N-acyltransferases (Nat)"/>
    <property type="match status" value="1"/>
</dbReference>
<feature type="domain" description="N-acetyltransferase" evidence="3">
    <location>
        <begin position="7"/>
        <end position="167"/>
    </location>
</feature>